<keyword evidence="3" id="KW-1185">Reference proteome</keyword>
<evidence type="ECO:0000313" key="2">
    <source>
        <dbReference type="EMBL" id="KAF2455688.1"/>
    </source>
</evidence>
<sequence>MPKLALAVLLMLEYHCSSGQCGDAARQNRTTSSSASRSIARMPYNVSSVWLLEGLRSVMGRLCLRTTQADLQGCILLDERRQSIPMNSDDPAVLDLSEYANASQATPSTRHCVDFRAPISPQVVARVEHPDPSRGVKKGRRWQWNNGVAASVLFRVAFVRDNECRAVEGQNKGDSEMSNRCLGRMFG</sequence>
<accession>A0A6A6NVU8</accession>
<organism evidence="2 3">
    <name type="scientific">Lineolata rhizophorae</name>
    <dbReference type="NCBI Taxonomy" id="578093"/>
    <lineage>
        <taxon>Eukaryota</taxon>
        <taxon>Fungi</taxon>
        <taxon>Dikarya</taxon>
        <taxon>Ascomycota</taxon>
        <taxon>Pezizomycotina</taxon>
        <taxon>Dothideomycetes</taxon>
        <taxon>Dothideomycetes incertae sedis</taxon>
        <taxon>Lineolatales</taxon>
        <taxon>Lineolataceae</taxon>
        <taxon>Lineolata</taxon>
    </lineage>
</organism>
<reference evidence="2" key="1">
    <citation type="journal article" date="2020" name="Stud. Mycol.">
        <title>101 Dothideomycetes genomes: a test case for predicting lifestyles and emergence of pathogens.</title>
        <authorList>
            <person name="Haridas S."/>
            <person name="Albert R."/>
            <person name="Binder M."/>
            <person name="Bloem J."/>
            <person name="Labutti K."/>
            <person name="Salamov A."/>
            <person name="Andreopoulos B."/>
            <person name="Baker S."/>
            <person name="Barry K."/>
            <person name="Bills G."/>
            <person name="Bluhm B."/>
            <person name="Cannon C."/>
            <person name="Castanera R."/>
            <person name="Culley D."/>
            <person name="Daum C."/>
            <person name="Ezra D."/>
            <person name="Gonzalez J."/>
            <person name="Henrissat B."/>
            <person name="Kuo A."/>
            <person name="Liang C."/>
            <person name="Lipzen A."/>
            <person name="Lutzoni F."/>
            <person name="Magnuson J."/>
            <person name="Mondo S."/>
            <person name="Nolan M."/>
            <person name="Ohm R."/>
            <person name="Pangilinan J."/>
            <person name="Park H.-J."/>
            <person name="Ramirez L."/>
            <person name="Alfaro M."/>
            <person name="Sun H."/>
            <person name="Tritt A."/>
            <person name="Yoshinaga Y."/>
            <person name="Zwiers L.-H."/>
            <person name="Turgeon B."/>
            <person name="Goodwin S."/>
            <person name="Spatafora J."/>
            <person name="Crous P."/>
            <person name="Grigoriev I."/>
        </authorList>
    </citation>
    <scope>NUCLEOTIDE SEQUENCE</scope>
    <source>
        <strain evidence="2">ATCC 16933</strain>
    </source>
</reference>
<dbReference type="AlphaFoldDB" id="A0A6A6NVU8"/>
<evidence type="ECO:0008006" key="4">
    <source>
        <dbReference type="Google" id="ProtNLM"/>
    </source>
</evidence>
<evidence type="ECO:0000256" key="1">
    <source>
        <dbReference type="SAM" id="SignalP"/>
    </source>
</evidence>
<keyword evidence="1" id="KW-0732">Signal</keyword>
<protein>
    <recommendedName>
        <fullName evidence="4">Secreted protein</fullName>
    </recommendedName>
</protein>
<name>A0A6A6NVU8_9PEZI</name>
<dbReference type="EMBL" id="MU001686">
    <property type="protein sequence ID" value="KAF2455688.1"/>
    <property type="molecule type" value="Genomic_DNA"/>
</dbReference>
<feature type="signal peptide" evidence="1">
    <location>
        <begin position="1"/>
        <end position="19"/>
    </location>
</feature>
<proteinExistence type="predicted"/>
<gene>
    <name evidence="2" type="ORF">BDY21DRAFT_365415</name>
</gene>
<evidence type="ECO:0000313" key="3">
    <source>
        <dbReference type="Proteomes" id="UP000799766"/>
    </source>
</evidence>
<feature type="chain" id="PRO_5025410845" description="Secreted protein" evidence="1">
    <location>
        <begin position="20"/>
        <end position="187"/>
    </location>
</feature>
<dbReference type="Proteomes" id="UP000799766">
    <property type="component" value="Unassembled WGS sequence"/>
</dbReference>